<gene>
    <name evidence="3" type="ORF">ENH_00050140</name>
</gene>
<evidence type="ECO:0000313" key="4">
    <source>
        <dbReference type="Proteomes" id="UP000030754"/>
    </source>
</evidence>
<keyword evidence="2" id="KW-0732">Signal</keyword>
<reference evidence="3" key="2">
    <citation type="submission" date="2013-10" db="EMBL/GenBank/DDBJ databases">
        <authorList>
            <person name="Aslett M."/>
        </authorList>
    </citation>
    <scope>NUCLEOTIDE SEQUENCE [LARGE SCALE GENOMIC DNA]</scope>
    <source>
        <strain evidence="3">Houghton</strain>
    </source>
</reference>
<keyword evidence="4" id="KW-1185">Reference proteome</keyword>
<evidence type="ECO:0000256" key="2">
    <source>
        <dbReference type="SAM" id="SignalP"/>
    </source>
</evidence>
<protein>
    <submittedName>
        <fullName evidence="3">Uncharacterized protein</fullName>
    </submittedName>
</protein>
<dbReference type="AlphaFoldDB" id="U6N2V7"/>
<dbReference type="Proteomes" id="UP000030754">
    <property type="component" value="Unassembled WGS sequence"/>
</dbReference>
<evidence type="ECO:0000256" key="1">
    <source>
        <dbReference type="SAM" id="MobiDB-lite"/>
    </source>
</evidence>
<dbReference type="RefSeq" id="XP_013436752.1">
    <property type="nucleotide sequence ID" value="XM_013581298.1"/>
</dbReference>
<reference evidence="3" key="1">
    <citation type="submission" date="2013-10" db="EMBL/GenBank/DDBJ databases">
        <title>Genomic analysis of the causative agents of coccidiosis in chickens.</title>
        <authorList>
            <person name="Reid A.J."/>
            <person name="Blake D."/>
            <person name="Billington K."/>
            <person name="Browne H."/>
            <person name="Dunn M."/>
            <person name="Hung S."/>
            <person name="Kawahara F."/>
            <person name="Miranda-Saavedra D."/>
            <person name="Mourier T."/>
            <person name="Nagra H."/>
            <person name="Otto T.D."/>
            <person name="Rawlings N."/>
            <person name="Sanchez A."/>
            <person name="Sanders M."/>
            <person name="Subramaniam C."/>
            <person name="Tay Y."/>
            <person name="Dear P."/>
            <person name="Doerig C."/>
            <person name="Gruber A."/>
            <person name="Parkinson J."/>
            <person name="Shirley M."/>
            <person name="Wan K.L."/>
            <person name="Berriman M."/>
            <person name="Tomley F."/>
            <person name="Pain A."/>
        </authorList>
    </citation>
    <scope>NUCLEOTIDE SEQUENCE [LARGE SCALE GENOMIC DNA]</scope>
    <source>
        <strain evidence="3">Houghton</strain>
    </source>
</reference>
<organism evidence="3 4">
    <name type="scientific">Eimeria necatrix</name>
    <dbReference type="NCBI Taxonomy" id="51315"/>
    <lineage>
        <taxon>Eukaryota</taxon>
        <taxon>Sar</taxon>
        <taxon>Alveolata</taxon>
        <taxon>Apicomplexa</taxon>
        <taxon>Conoidasida</taxon>
        <taxon>Coccidia</taxon>
        <taxon>Eucoccidiorida</taxon>
        <taxon>Eimeriorina</taxon>
        <taxon>Eimeriidae</taxon>
        <taxon>Eimeria</taxon>
    </lineage>
</organism>
<dbReference type="GeneID" id="25475163"/>
<feature type="signal peptide" evidence="2">
    <location>
        <begin position="1"/>
        <end position="27"/>
    </location>
</feature>
<name>U6N2V7_9EIME</name>
<dbReference type="EMBL" id="HG725524">
    <property type="protein sequence ID" value="CDJ68285.1"/>
    <property type="molecule type" value="Genomic_DNA"/>
</dbReference>
<evidence type="ECO:0000313" key="3">
    <source>
        <dbReference type="EMBL" id="CDJ68285.1"/>
    </source>
</evidence>
<sequence>MRPFFPARAFLLPLSLFFLSNLNSSAAWRHPAGAGGAAPLVVEEEEPYSETVRVLADAIKRQTARNARVGGALVASKARAYEASELLHAEHLSQLLQGLAADLQAAEAAAEEAQQQIDGERLRHAEAKAQIAADAQQQLQQLQQEEAAALQQQHLAEDKLLQTEAALKAGEEQLEAAREQHKELQQQAAKDEDKVLQLIEKDREAAAEEEEAQEAKEESEEGEKAAAAAAAAAKKKNQKCLLQQTPEPACCLYTSRTPLLRPVCSRRAAPPVQNPKP</sequence>
<feature type="region of interest" description="Disordered" evidence="1">
    <location>
        <begin position="202"/>
        <end position="232"/>
    </location>
</feature>
<dbReference type="OrthoDB" id="10525759at2759"/>
<feature type="chain" id="PRO_5004674251" evidence="2">
    <location>
        <begin position="28"/>
        <end position="277"/>
    </location>
</feature>
<proteinExistence type="predicted"/>
<accession>U6N2V7</accession>
<feature type="compositionally biased region" description="Acidic residues" evidence="1">
    <location>
        <begin position="207"/>
        <end position="221"/>
    </location>
</feature>
<dbReference type="VEuPathDB" id="ToxoDB:ENH_00050140"/>